<name>A0A0F9NSW3_9ZZZZ</name>
<comment type="caution">
    <text evidence="1">The sequence shown here is derived from an EMBL/GenBank/DDBJ whole genome shotgun (WGS) entry which is preliminary data.</text>
</comment>
<sequence>MTIHAVVLEQSIGLLSSISDASTFYLGAAGAVPTGTAADHAIAGGPLARTVRAVRLFADVGAFGTAELVDAKILNITDGSSYTINSDGFDADGVFLNADVAAPLAVGDQWCVELSTLAWATNPSDLQVDGVVYIEDDAEETVLSAALVKIAATSQGLISDISGLVVTDAKLDLTSANASSDVSDIVVTDAKVATVSQALISDISGLVVTDAKLVLISDNLASDISDIVVTDAKVATVSDALVSDISALVVAAAEADAVSDAVVSMQAAAGVISDIVSDLVVTDAKVATVSDALVSDISALAALPDASAAISGIQSDIVSNAARVSGVIVNVTAAQSDADVNAASITALDLTAPEIVILNALLAENPPGILSAEEVAAIRSKVTTKLSGDAGTAR</sequence>
<dbReference type="AlphaFoldDB" id="A0A0F9NSW3"/>
<protein>
    <submittedName>
        <fullName evidence="1">Uncharacterized protein</fullName>
    </submittedName>
</protein>
<reference evidence="1" key="1">
    <citation type="journal article" date="2015" name="Nature">
        <title>Complex archaea that bridge the gap between prokaryotes and eukaryotes.</title>
        <authorList>
            <person name="Spang A."/>
            <person name="Saw J.H."/>
            <person name="Jorgensen S.L."/>
            <person name="Zaremba-Niedzwiedzka K."/>
            <person name="Martijn J."/>
            <person name="Lind A.E."/>
            <person name="van Eijk R."/>
            <person name="Schleper C."/>
            <person name="Guy L."/>
            <person name="Ettema T.J."/>
        </authorList>
    </citation>
    <scope>NUCLEOTIDE SEQUENCE</scope>
</reference>
<organism evidence="1">
    <name type="scientific">marine sediment metagenome</name>
    <dbReference type="NCBI Taxonomy" id="412755"/>
    <lineage>
        <taxon>unclassified sequences</taxon>
        <taxon>metagenomes</taxon>
        <taxon>ecological metagenomes</taxon>
    </lineage>
</organism>
<gene>
    <name evidence="1" type="ORF">LCGC14_0929600</name>
</gene>
<evidence type="ECO:0000313" key="1">
    <source>
        <dbReference type="EMBL" id="KKN21024.1"/>
    </source>
</evidence>
<dbReference type="EMBL" id="LAZR01003186">
    <property type="protein sequence ID" value="KKN21024.1"/>
    <property type="molecule type" value="Genomic_DNA"/>
</dbReference>
<accession>A0A0F9NSW3</accession>
<proteinExistence type="predicted"/>